<reference evidence="2" key="1">
    <citation type="journal article" date="2017" name="Nat. Ecol. Evol.">
        <title>Genome expansion and lineage-specific genetic innovations in the forest pathogenic fungi Armillaria.</title>
        <authorList>
            <person name="Sipos G."/>
            <person name="Prasanna A.N."/>
            <person name="Walter M.C."/>
            <person name="O'Connor E."/>
            <person name="Balint B."/>
            <person name="Krizsan K."/>
            <person name="Kiss B."/>
            <person name="Hess J."/>
            <person name="Varga T."/>
            <person name="Slot J."/>
            <person name="Riley R."/>
            <person name="Boka B."/>
            <person name="Rigling D."/>
            <person name="Barry K."/>
            <person name="Lee J."/>
            <person name="Mihaltcheva S."/>
            <person name="LaButti K."/>
            <person name="Lipzen A."/>
            <person name="Waldron R."/>
            <person name="Moloney N.M."/>
            <person name="Sperisen C."/>
            <person name="Kredics L."/>
            <person name="Vagvoelgyi C."/>
            <person name="Patrignani A."/>
            <person name="Fitzpatrick D."/>
            <person name="Nagy I."/>
            <person name="Doyle S."/>
            <person name="Anderson J.B."/>
            <person name="Grigoriev I.V."/>
            <person name="Gueldener U."/>
            <person name="Muensterkoetter M."/>
            <person name="Nagy L.G."/>
        </authorList>
    </citation>
    <scope>NUCLEOTIDE SEQUENCE [LARGE SCALE GENOMIC DNA]</scope>
    <source>
        <strain evidence="2">Ar21-2</strain>
    </source>
</reference>
<protein>
    <submittedName>
        <fullName evidence="1">Uncharacterized protein</fullName>
    </submittedName>
</protein>
<accession>A0A2H3CB79</accession>
<gene>
    <name evidence="1" type="ORF">ARMGADRAFT_79525</name>
</gene>
<sequence length="252" mass="28869">MISISSLHLSMKTLLKSLRTPVEEYLDNLSKNKFVLFYVQFIHERESVLNHLKTYYPPDTVTWANDLKQNDTYINEHNKLVVASISHTYSLGVHWLPVLPSSTTMEIENFELRDSPSLTSLTNSGWSGLEKPHILSVYTMFYYHCHTRTESKGEQCYAPGSILTLDGKTLVGRARDSLGTWIVDWHTGIDALHYGHYIFALGSITIFPACSLAYSWIAQASQLYSFLHSEDCIVDDDLYMMDGYWILQVKPK</sequence>
<dbReference type="InParanoid" id="A0A2H3CB79"/>
<organism evidence="1 2">
    <name type="scientific">Armillaria gallica</name>
    <name type="common">Bulbous honey fungus</name>
    <name type="synonym">Armillaria bulbosa</name>
    <dbReference type="NCBI Taxonomy" id="47427"/>
    <lineage>
        <taxon>Eukaryota</taxon>
        <taxon>Fungi</taxon>
        <taxon>Dikarya</taxon>
        <taxon>Basidiomycota</taxon>
        <taxon>Agaricomycotina</taxon>
        <taxon>Agaricomycetes</taxon>
        <taxon>Agaricomycetidae</taxon>
        <taxon>Agaricales</taxon>
        <taxon>Marasmiineae</taxon>
        <taxon>Physalacriaceae</taxon>
        <taxon>Armillaria</taxon>
    </lineage>
</organism>
<proteinExistence type="predicted"/>
<dbReference type="AlphaFoldDB" id="A0A2H3CB79"/>
<dbReference type="EMBL" id="KZ293748">
    <property type="protein sequence ID" value="PBK80319.1"/>
    <property type="molecule type" value="Genomic_DNA"/>
</dbReference>
<dbReference type="Proteomes" id="UP000217790">
    <property type="component" value="Unassembled WGS sequence"/>
</dbReference>
<dbReference type="OrthoDB" id="10505924at2759"/>
<evidence type="ECO:0000313" key="1">
    <source>
        <dbReference type="EMBL" id="PBK80319.1"/>
    </source>
</evidence>
<evidence type="ECO:0000313" key="2">
    <source>
        <dbReference type="Proteomes" id="UP000217790"/>
    </source>
</evidence>
<name>A0A2H3CB79_ARMGA</name>
<keyword evidence="2" id="KW-1185">Reference proteome</keyword>